<dbReference type="EMBL" id="QKWP01002419">
    <property type="protein sequence ID" value="RIB03403.1"/>
    <property type="molecule type" value="Genomic_DNA"/>
</dbReference>
<keyword evidence="3" id="KW-1185">Reference proteome</keyword>
<sequence>MFKRKITSPVPQPPLSFNDILSDLSRLLGEKINILEIVNTNNNNENNKTDESGEKSSSLIEHLNKLPAANTPIPSESLDATYDLCTNFIKVNDQLLVSRRDLDGLGIDIVRFRKELNVVIETLNNNNCC</sequence>
<reference evidence="2 3" key="1">
    <citation type="submission" date="2018-06" db="EMBL/GenBank/DDBJ databases">
        <title>Comparative genomics reveals the genomic features of Rhizophagus irregularis, R. cerebriforme, R. diaphanum and Gigaspora rosea, and their symbiotic lifestyle signature.</title>
        <authorList>
            <person name="Morin E."/>
            <person name="San Clemente H."/>
            <person name="Chen E.C.H."/>
            <person name="De La Providencia I."/>
            <person name="Hainaut M."/>
            <person name="Kuo A."/>
            <person name="Kohler A."/>
            <person name="Murat C."/>
            <person name="Tang N."/>
            <person name="Roy S."/>
            <person name="Loubradou J."/>
            <person name="Henrissat B."/>
            <person name="Grigoriev I.V."/>
            <person name="Corradi N."/>
            <person name="Roux C."/>
            <person name="Martin F.M."/>
        </authorList>
    </citation>
    <scope>NUCLEOTIDE SEQUENCE [LARGE SCALE GENOMIC DNA]</scope>
    <source>
        <strain evidence="2 3">DAOM 194757</strain>
    </source>
</reference>
<comment type="caution">
    <text evidence="2">The sequence shown here is derived from an EMBL/GenBank/DDBJ whole genome shotgun (WGS) entry which is preliminary data.</text>
</comment>
<name>A0A397U7X5_9GLOM</name>
<dbReference type="Proteomes" id="UP000266673">
    <property type="component" value="Unassembled WGS sequence"/>
</dbReference>
<dbReference type="AlphaFoldDB" id="A0A397U7X5"/>
<accession>A0A397U7X5</accession>
<evidence type="ECO:0000313" key="2">
    <source>
        <dbReference type="EMBL" id="RIB03403.1"/>
    </source>
</evidence>
<evidence type="ECO:0000256" key="1">
    <source>
        <dbReference type="SAM" id="MobiDB-lite"/>
    </source>
</evidence>
<proteinExistence type="predicted"/>
<protein>
    <submittedName>
        <fullName evidence="2">Uncharacterized protein</fullName>
    </submittedName>
</protein>
<dbReference type="OrthoDB" id="2383224at2759"/>
<organism evidence="2 3">
    <name type="scientific">Gigaspora rosea</name>
    <dbReference type="NCBI Taxonomy" id="44941"/>
    <lineage>
        <taxon>Eukaryota</taxon>
        <taxon>Fungi</taxon>
        <taxon>Fungi incertae sedis</taxon>
        <taxon>Mucoromycota</taxon>
        <taxon>Glomeromycotina</taxon>
        <taxon>Glomeromycetes</taxon>
        <taxon>Diversisporales</taxon>
        <taxon>Gigasporaceae</taxon>
        <taxon>Gigaspora</taxon>
    </lineage>
</organism>
<evidence type="ECO:0000313" key="3">
    <source>
        <dbReference type="Proteomes" id="UP000266673"/>
    </source>
</evidence>
<feature type="region of interest" description="Disordered" evidence="1">
    <location>
        <begin position="40"/>
        <end position="59"/>
    </location>
</feature>
<gene>
    <name evidence="2" type="ORF">C2G38_2225153</name>
</gene>